<reference evidence="4 5" key="1">
    <citation type="submission" date="2015-11" db="EMBL/GenBank/DDBJ databases">
        <title>Genomic analysis of 38 Legionella species identifies large and diverse effector repertoires.</title>
        <authorList>
            <person name="Burstein D."/>
            <person name="Amaro F."/>
            <person name="Zusman T."/>
            <person name="Lifshitz Z."/>
            <person name="Cohen O."/>
            <person name="Gilbert J.A."/>
            <person name="Pupko T."/>
            <person name="Shuman H.A."/>
            <person name="Segal G."/>
        </authorList>
    </citation>
    <scope>NUCLEOTIDE SEQUENCE [LARGE SCALE GENOMIC DNA]</scope>
    <source>
        <strain evidence="4 5">ATCC 49655</strain>
    </source>
</reference>
<dbReference type="AlphaFoldDB" id="A0A0W0YMS4"/>
<dbReference type="OrthoDB" id="5632076at2"/>
<evidence type="ECO:0000256" key="3">
    <source>
        <dbReference type="PROSITE-ProRule" id="PRU00023"/>
    </source>
</evidence>
<sequence length="489" mass="55350">MYSLFDQKTNCSVQNRILVLYEKERRANRLILNDEVAKANLLFKVFLKFIIDNKWTYFPDGNGLTAEHILPLNCSEAQNLNCFELSEAFMALCKKIGIRDVSKVTTKHRASKKFGEKFSETSPPLKPFDPFPDLFVNDQVIFSQHCVVRVGGRFYDLVFSTYYDDINAPYDNSLFGQIVSLIDAGKEQAALRLLNKKKLDDVDATFEGWTFLHRAAHLGLYHVVNRLLDLGADPNRQSEGFMGGIPLECIQINSMDDLETPLFKLLSLNIDASKVQQIKSRELHFLAMKMIAADDFKGLRTALAKGLDINAQDGEGWTLLHQAVVFTRQEIVHWLLERHANATIKNNDGAIPLQLNYDVRLPIFKKLVSKTDEKTLQLLISSGTGQDLIILYALYLVEQGRLDELAYLINLGLDVNCCNEDGWTLLYHATLYGQLETASWLLEHGADAEFRTNEGSAAIEICDINSELYSLLHEASEISRKGWSSCHLC</sequence>
<feature type="repeat" description="ANK" evidence="3">
    <location>
        <begin position="207"/>
        <end position="239"/>
    </location>
</feature>
<evidence type="ECO:0000313" key="4">
    <source>
        <dbReference type="EMBL" id="KTD57843.1"/>
    </source>
</evidence>
<dbReference type="SUPFAM" id="SSF48403">
    <property type="entry name" value="Ankyrin repeat"/>
    <property type="match status" value="1"/>
</dbReference>
<feature type="repeat" description="ANK" evidence="3">
    <location>
        <begin position="421"/>
        <end position="453"/>
    </location>
</feature>
<accession>A0A0W0YMS4</accession>
<dbReference type="InterPro" id="IPR036770">
    <property type="entry name" value="Ankyrin_rpt-contain_sf"/>
</dbReference>
<dbReference type="InterPro" id="IPR002110">
    <property type="entry name" value="Ankyrin_rpt"/>
</dbReference>
<dbReference type="eggNOG" id="COG0666">
    <property type="taxonomic scope" value="Bacteria"/>
</dbReference>
<dbReference type="PANTHER" id="PTHR24166:SF48">
    <property type="entry name" value="PROTEIN VAPYRIN"/>
    <property type="match status" value="1"/>
</dbReference>
<dbReference type="Gene3D" id="1.25.40.20">
    <property type="entry name" value="Ankyrin repeat-containing domain"/>
    <property type="match status" value="3"/>
</dbReference>
<evidence type="ECO:0000256" key="1">
    <source>
        <dbReference type="ARBA" id="ARBA00022737"/>
    </source>
</evidence>
<dbReference type="PROSITE" id="PS50297">
    <property type="entry name" value="ANK_REP_REGION"/>
    <property type="match status" value="3"/>
</dbReference>
<protein>
    <submittedName>
        <fullName evidence="4">Ankyrin repeats (3 copies)</fullName>
    </submittedName>
</protein>
<dbReference type="SMART" id="SM00248">
    <property type="entry name" value="ANK"/>
    <property type="match status" value="4"/>
</dbReference>
<dbReference type="RefSeq" id="WP_018576390.1">
    <property type="nucleotide sequence ID" value="NZ_KB892385.1"/>
</dbReference>
<name>A0A0W0YMS4_9GAMM</name>
<dbReference type="Proteomes" id="UP000054600">
    <property type="component" value="Unassembled WGS sequence"/>
</dbReference>
<dbReference type="PANTHER" id="PTHR24166">
    <property type="entry name" value="ROLLING PEBBLES, ISOFORM B"/>
    <property type="match status" value="1"/>
</dbReference>
<keyword evidence="1" id="KW-0677">Repeat</keyword>
<evidence type="ECO:0000256" key="2">
    <source>
        <dbReference type="ARBA" id="ARBA00023043"/>
    </source>
</evidence>
<dbReference type="PATRIC" id="fig|1122169.6.peg.2557"/>
<dbReference type="Pfam" id="PF00023">
    <property type="entry name" value="Ank"/>
    <property type="match status" value="1"/>
</dbReference>
<dbReference type="PROSITE" id="PS50088">
    <property type="entry name" value="ANK_REPEAT"/>
    <property type="match status" value="3"/>
</dbReference>
<comment type="caution">
    <text evidence="4">The sequence shown here is derived from an EMBL/GenBank/DDBJ whole genome shotgun (WGS) entry which is preliminary data.</text>
</comment>
<evidence type="ECO:0000313" key="5">
    <source>
        <dbReference type="Proteomes" id="UP000054600"/>
    </source>
</evidence>
<dbReference type="Pfam" id="PF13637">
    <property type="entry name" value="Ank_4"/>
    <property type="match status" value="2"/>
</dbReference>
<dbReference type="InterPro" id="IPR050889">
    <property type="entry name" value="Dendritic_Spine_Reg/Scaffold"/>
</dbReference>
<dbReference type="STRING" id="1122169.Lsha_2228"/>
<keyword evidence="2 3" id="KW-0040">ANK repeat</keyword>
<gene>
    <name evidence="4" type="ORF">Lsha_2228</name>
</gene>
<feature type="repeat" description="ANK" evidence="3">
    <location>
        <begin position="315"/>
        <end position="347"/>
    </location>
</feature>
<proteinExistence type="predicted"/>
<dbReference type="EMBL" id="LNYW01000061">
    <property type="protein sequence ID" value="KTD57843.1"/>
    <property type="molecule type" value="Genomic_DNA"/>
</dbReference>
<organism evidence="4 5">
    <name type="scientific">Legionella shakespearei DSM 23087</name>
    <dbReference type="NCBI Taxonomy" id="1122169"/>
    <lineage>
        <taxon>Bacteria</taxon>
        <taxon>Pseudomonadati</taxon>
        <taxon>Pseudomonadota</taxon>
        <taxon>Gammaproteobacteria</taxon>
        <taxon>Legionellales</taxon>
        <taxon>Legionellaceae</taxon>
        <taxon>Legionella</taxon>
    </lineage>
</organism>
<keyword evidence="5" id="KW-1185">Reference proteome</keyword>